<dbReference type="OrthoDB" id="10350579at2759"/>
<dbReference type="AlphaFoldDB" id="A0A226EYP4"/>
<dbReference type="InterPro" id="IPR007007">
    <property type="entry name" value="Ninjurin"/>
</dbReference>
<keyword evidence="4" id="KW-0130">Cell adhesion</keyword>
<evidence type="ECO:0000256" key="4">
    <source>
        <dbReference type="ARBA" id="ARBA00022889"/>
    </source>
</evidence>
<dbReference type="OMA" id="CEAFIGI"/>
<accession>A0A226EYP4</accession>
<organism evidence="8 9">
    <name type="scientific">Folsomia candida</name>
    <name type="common">Springtail</name>
    <dbReference type="NCBI Taxonomy" id="158441"/>
    <lineage>
        <taxon>Eukaryota</taxon>
        <taxon>Metazoa</taxon>
        <taxon>Ecdysozoa</taxon>
        <taxon>Arthropoda</taxon>
        <taxon>Hexapoda</taxon>
        <taxon>Collembola</taxon>
        <taxon>Entomobryomorpha</taxon>
        <taxon>Isotomoidea</taxon>
        <taxon>Isotomidae</taxon>
        <taxon>Proisotominae</taxon>
        <taxon>Folsomia</taxon>
    </lineage>
</organism>
<gene>
    <name evidence="8" type="ORF">Fcan01_02567</name>
</gene>
<evidence type="ECO:0000313" key="9">
    <source>
        <dbReference type="Proteomes" id="UP000198287"/>
    </source>
</evidence>
<evidence type="ECO:0000313" key="8">
    <source>
        <dbReference type="EMBL" id="OXA61766.1"/>
    </source>
</evidence>
<dbReference type="GO" id="GO:0042246">
    <property type="term" value="P:tissue regeneration"/>
    <property type="evidence" value="ECO:0007669"/>
    <property type="project" value="InterPro"/>
</dbReference>
<feature type="transmembrane region" description="Helical" evidence="7">
    <location>
        <begin position="45"/>
        <end position="67"/>
    </location>
</feature>
<proteinExistence type="inferred from homology"/>
<comment type="caution">
    <text evidence="8">The sequence shown here is derived from an EMBL/GenBank/DDBJ whole genome shotgun (WGS) entry which is preliminary data.</text>
</comment>
<comment type="subcellular location">
    <subcellularLocation>
        <location evidence="1">Membrane</location>
        <topology evidence="1">Multi-pass membrane protein</topology>
    </subcellularLocation>
</comment>
<comment type="similarity">
    <text evidence="2">Belongs to the ninjurin family.</text>
</comment>
<evidence type="ECO:0000256" key="7">
    <source>
        <dbReference type="SAM" id="Phobius"/>
    </source>
</evidence>
<dbReference type="Pfam" id="PF04923">
    <property type="entry name" value="Ninjurin"/>
    <property type="match status" value="1"/>
</dbReference>
<evidence type="ECO:0000256" key="3">
    <source>
        <dbReference type="ARBA" id="ARBA00022692"/>
    </source>
</evidence>
<sequence length="126" mass="14054">MKNFHKYATLKTSGQLVMDLGSVTTHIAALVALLKSTNVNDNPLTQFFCWFLVGTIIFQVIIAIGLFTFRQLDLNEEINHTVAKRWNIAFFVAIFIISLCEAFIGIFEKFGLEHGPSVINGTTSSI</sequence>
<evidence type="ECO:0000256" key="5">
    <source>
        <dbReference type="ARBA" id="ARBA00022989"/>
    </source>
</evidence>
<evidence type="ECO:0000256" key="2">
    <source>
        <dbReference type="ARBA" id="ARBA00008141"/>
    </source>
</evidence>
<evidence type="ECO:0000256" key="1">
    <source>
        <dbReference type="ARBA" id="ARBA00004141"/>
    </source>
</evidence>
<dbReference type="GO" id="GO:0016020">
    <property type="term" value="C:membrane"/>
    <property type="evidence" value="ECO:0007669"/>
    <property type="project" value="UniProtKB-SubCell"/>
</dbReference>
<feature type="transmembrane region" description="Helical" evidence="7">
    <location>
        <begin position="88"/>
        <end position="107"/>
    </location>
</feature>
<protein>
    <submittedName>
        <fullName evidence="8">Ninjurin-2</fullName>
    </submittedName>
</protein>
<dbReference type="GO" id="GO:0007155">
    <property type="term" value="P:cell adhesion"/>
    <property type="evidence" value="ECO:0007669"/>
    <property type="project" value="UniProtKB-KW"/>
</dbReference>
<keyword evidence="5 7" id="KW-1133">Transmembrane helix</keyword>
<dbReference type="EMBL" id="LNIX01000001">
    <property type="protein sequence ID" value="OXA61766.1"/>
    <property type="molecule type" value="Genomic_DNA"/>
</dbReference>
<feature type="transmembrane region" description="Helical" evidence="7">
    <location>
        <begin position="12"/>
        <end position="33"/>
    </location>
</feature>
<name>A0A226EYP4_FOLCA</name>
<evidence type="ECO:0000256" key="6">
    <source>
        <dbReference type="ARBA" id="ARBA00023136"/>
    </source>
</evidence>
<dbReference type="Proteomes" id="UP000198287">
    <property type="component" value="Unassembled WGS sequence"/>
</dbReference>
<keyword evidence="6 7" id="KW-0472">Membrane</keyword>
<keyword evidence="3 7" id="KW-0812">Transmembrane</keyword>
<reference evidence="8 9" key="1">
    <citation type="submission" date="2015-12" db="EMBL/GenBank/DDBJ databases">
        <title>The genome of Folsomia candida.</title>
        <authorList>
            <person name="Faddeeva A."/>
            <person name="Derks M.F."/>
            <person name="Anvar Y."/>
            <person name="Smit S."/>
            <person name="Van Straalen N."/>
            <person name="Roelofs D."/>
        </authorList>
    </citation>
    <scope>NUCLEOTIDE SEQUENCE [LARGE SCALE GENOMIC DNA]</scope>
    <source>
        <strain evidence="8 9">VU population</strain>
        <tissue evidence="8">Whole body</tissue>
    </source>
</reference>
<keyword evidence="9" id="KW-1185">Reference proteome</keyword>